<dbReference type="InterPro" id="IPR016140">
    <property type="entry name" value="Bifunc_inhib/LTP/seed_store"/>
</dbReference>
<comment type="caution">
    <text evidence="6">The sequence shown here is derived from an EMBL/GenBank/DDBJ whole genome shotgun (WGS) entry which is preliminary data.</text>
</comment>
<dbReference type="AlphaFoldDB" id="A0A2U1K9A8"/>
<evidence type="ECO:0000259" key="5">
    <source>
        <dbReference type="Pfam" id="PF00234"/>
    </source>
</evidence>
<dbReference type="SUPFAM" id="SSF47699">
    <property type="entry name" value="Bifunctional inhibitor/lipid-transfer protein/seed storage 2S albumin"/>
    <property type="match status" value="1"/>
</dbReference>
<feature type="chain" id="PRO_5033327268" evidence="4">
    <location>
        <begin position="22"/>
        <end position="127"/>
    </location>
</feature>
<keyword evidence="8" id="KW-1185">Reference proteome</keyword>
<evidence type="ECO:0000256" key="3">
    <source>
        <dbReference type="ARBA" id="ARBA00023129"/>
    </source>
</evidence>
<evidence type="ECO:0000256" key="4">
    <source>
        <dbReference type="SAM" id="SignalP"/>
    </source>
</evidence>
<dbReference type="PANTHER" id="PTHR35496">
    <property type="entry name" value="2S SEED STORAGE PROTEIN 1-RELATED"/>
    <property type="match status" value="1"/>
</dbReference>
<dbReference type="InterPro" id="IPR000617">
    <property type="entry name" value="Napin/2SS/CON"/>
</dbReference>
<keyword evidence="4" id="KW-0732">Signal</keyword>
<accession>A0A2U1K9A8</accession>
<feature type="domain" description="Bifunctional inhibitor/plant lipid transfer protein/seed storage helical" evidence="5">
    <location>
        <begin position="39"/>
        <end position="121"/>
    </location>
</feature>
<evidence type="ECO:0000313" key="6">
    <source>
        <dbReference type="EMBL" id="PWA21980.1"/>
    </source>
</evidence>
<evidence type="ECO:0000256" key="2">
    <source>
        <dbReference type="ARBA" id="ARBA00022761"/>
    </source>
</evidence>
<feature type="signal peptide" evidence="4">
    <location>
        <begin position="1"/>
        <end position="21"/>
    </location>
</feature>
<evidence type="ECO:0000256" key="1">
    <source>
        <dbReference type="ARBA" id="ARBA00008262"/>
    </source>
</evidence>
<dbReference type="EMBL" id="PKPP01006145">
    <property type="protein sequence ID" value="PWA57508.1"/>
    <property type="molecule type" value="Genomic_DNA"/>
</dbReference>
<protein>
    <submittedName>
        <fullName evidence="6">Seed storage albumin 13</fullName>
    </submittedName>
</protein>
<organism evidence="6 8">
    <name type="scientific">Artemisia annua</name>
    <name type="common">Sweet wormwood</name>
    <dbReference type="NCBI Taxonomy" id="35608"/>
    <lineage>
        <taxon>Eukaryota</taxon>
        <taxon>Viridiplantae</taxon>
        <taxon>Streptophyta</taxon>
        <taxon>Embryophyta</taxon>
        <taxon>Tracheophyta</taxon>
        <taxon>Spermatophyta</taxon>
        <taxon>Magnoliopsida</taxon>
        <taxon>eudicotyledons</taxon>
        <taxon>Gunneridae</taxon>
        <taxon>Pentapetalae</taxon>
        <taxon>asterids</taxon>
        <taxon>campanulids</taxon>
        <taxon>Asterales</taxon>
        <taxon>Asteraceae</taxon>
        <taxon>Asteroideae</taxon>
        <taxon>Anthemideae</taxon>
        <taxon>Artemisiinae</taxon>
        <taxon>Artemisia</taxon>
    </lineage>
</organism>
<dbReference type="Gene3D" id="1.10.110.10">
    <property type="entry name" value="Plant lipid-transfer and hydrophobic proteins"/>
    <property type="match status" value="1"/>
</dbReference>
<dbReference type="EMBL" id="PKPP01030317">
    <property type="protein sequence ID" value="PWA21980.1"/>
    <property type="molecule type" value="Genomic_DNA"/>
</dbReference>
<evidence type="ECO:0000313" key="8">
    <source>
        <dbReference type="Proteomes" id="UP000245207"/>
    </source>
</evidence>
<proteinExistence type="inferred from homology"/>
<keyword evidence="2" id="KW-0758">Storage protein</keyword>
<sequence length="127" mass="14583">MATRYAIVGILLVCLAASINAATQVNCTKQIQQQSQNYCHMWLSRFVDPQGTTLTKHQEQKQQDSLLQRCCKQLGTWDEICRCSDIRDFTRLQLRAGNWDAPRRERIVKEAPSLLKTCHLGSKMCQI</sequence>
<dbReference type="Proteomes" id="UP000245207">
    <property type="component" value="Unassembled WGS sequence"/>
</dbReference>
<dbReference type="Pfam" id="PF00234">
    <property type="entry name" value="Tryp_alpha_amyl"/>
    <property type="match status" value="1"/>
</dbReference>
<dbReference type="InterPro" id="IPR036312">
    <property type="entry name" value="Bifun_inhib/LTP/seed_sf"/>
</dbReference>
<gene>
    <name evidence="7" type="ORF">CTI12_AA409160</name>
    <name evidence="6" type="ORF">CTI12_AA629460</name>
</gene>
<evidence type="ECO:0000313" key="7">
    <source>
        <dbReference type="EMBL" id="PWA57508.1"/>
    </source>
</evidence>
<keyword evidence="3" id="KW-0708">Seed storage protein</keyword>
<dbReference type="GO" id="GO:0045735">
    <property type="term" value="F:nutrient reservoir activity"/>
    <property type="evidence" value="ECO:0007669"/>
    <property type="project" value="UniProtKB-KW"/>
</dbReference>
<name>A0A2U1K9A8_ARTAN</name>
<reference evidence="6 8" key="1">
    <citation type="journal article" date="2018" name="Mol. Plant">
        <title>The genome of Artemisia annua provides insight into the evolution of Asteraceae family and artemisinin biosynthesis.</title>
        <authorList>
            <person name="Shen Q."/>
            <person name="Zhang L."/>
            <person name="Liao Z."/>
            <person name="Wang S."/>
            <person name="Yan T."/>
            <person name="Shi P."/>
            <person name="Liu M."/>
            <person name="Fu X."/>
            <person name="Pan Q."/>
            <person name="Wang Y."/>
            <person name="Lv Z."/>
            <person name="Lu X."/>
            <person name="Zhang F."/>
            <person name="Jiang W."/>
            <person name="Ma Y."/>
            <person name="Chen M."/>
            <person name="Hao X."/>
            <person name="Li L."/>
            <person name="Tang Y."/>
            <person name="Lv G."/>
            <person name="Zhou Y."/>
            <person name="Sun X."/>
            <person name="Brodelius P.E."/>
            <person name="Rose J.K.C."/>
            <person name="Tang K."/>
        </authorList>
    </citation>
    <scope>NUCLEOTIDE SEQUENCE [LARGE SCALE GENOMIC DNA]</scope>
    <source>
        <strain evidence="8">cv. Huhao1</strain>
        <tissue evidence="6">Leaf</tissue>
    </source>
</reference>
<dbReference type="PANTHER" id="PTHR35496:SF4">
    <property type="entry name" value="2S SULFUR-RICH SEED STORAGE PROTEIN 2-LIKE"/>
    <property type="match status" value="1"/>
</dbReference>
<dbReference type="OrthoDB" id="1922883at2759"/>
<comment type="similarity">
    <text evidence="1">Belongs to the 2S seed storage albumins family.</text>
</comment>